<dbReference type="Proteomes" id="UP001378592">
    <property type="component" value="Unassembled WGS sequence"/>
</dbReference>
<dbReference type="Gene3D" id="3.40.50.1910">
    <property type="match status" value="1"/>
</dbReference>
<reference evidence="2 3" key="1">
    <citation type="submission" date="2024-03" db="EMBL/GenBank/DDBJ databases">
        <title>The genome assembly and annotation of the cricket Gryllus longicercus Weissman &amp; Gray.</title>
        <authorList>
            <person name="Szrajer S."/>
            <person name="Gray D."/>
            <person name="Ylla G."/>
        </authorList>
    </citation>
    <scope>NUCLEOTIDE SEQUENCE [LARGE SCALE GENOMIC DNA]</scope>
    <source>
        <strain evidence="2">DAG 2021-001</strain>
        <tissue evidence="2">Whole body minus gut</tissue>
    </source>
</reference>
<evidence type="ECO:0000313" key="3">
    <source>
        <dbReference type="Proteomes" id="UP001378592"/>
    </source>
</evidence>
<comment type="similarity">
    <text evidence="1">Belongs to the STXBP/unc-18/SEC1 family.</text>
</comment>
<organism evidence="2 3">
    <name type="scientific">Gryllus longicercus</name>
    <dbReference type="NCBI Taxonomy" id="2509291"/>
    <lineage>
        <taxon>Eukaryota</taxon>
        <taxon>Metazoa</taxon>
        <taxon>Ecdysozoa</taxon>
        <taxon>Arthropoda</taxon>
        <taxon>Hexapoda</taxon>
        <taxon>Insecta</taxon>
        <taxon>Pterygota</taxon>
        <taxon>Neoptera</taxon>
        <taxon>Polyneoptera</taxon>
        <taxon>Orthoptera</taxon>
        <taxon>Ensifera</taxon>
        <taxon>Gryllidea</taxon>
        <taxon>Grylloidea</taxon>
        <taxon>Gryllidae</taxon>
        <taxon>Gryllinae</taxon>
        <taxon>Gryllus</taxon>
    </lineage>
</organism>
<sequence>MVMSPRQFSQNWWREVLKKVKKSLVFIDDEAAECLHWNGGLFELISAGATNVKQFSSFEKGESHQKKAIFITASSDVTKSKLIVQDLIQNSHFEYCIYITAAHPLVHNMAKYGGLRDATDEMSVFQELEEDMLHWMGNLNYTVEIFYFPLFLVSVTDTLFLTPPFRTLFPLMDCDLPNIQKHYKQLKGTSEHISSLPGIEIRHLPLELQVTILHLASCLHSFLGYLDVREDIFILGHTSGLIANVLENLPSTANRRKSANSRCSLLLLDRTVDLATAVSHGSDALLDKILAALPRLNGQSSDVAVNMTPVCSSKSFSLTEDSVLAPGCLAHDTDPCPEVLEWLVNRKQKDVLLGLHQLLAAAIPAGCDERIGRITTRVTPHILEKQVAVFKGQTDAIIQNSGLLEQTLAVTQALKSPNIAQHEQLWNLEKLMFYSLSTSQDASNVQEQIRQLLRSRHERGLQLPQLLSLLVYVYSLGGTNISFSPAEEREMQAAMRWALQQDHEKLLATNISPVPENADDDVIEEVADKITRKLRSISQARKDLSTYRSLLNVSESGLQDPVHVGLIQRLISDLMDPARPDVSDLTCRSSGLKELLKSSFSLLLNRTHQQHPLDNPLIIVYVVGGLTAQEVHAIQSSVSKAGVDVHLLVGGTQLTSAKDIVQAIFVQDMLSQFCM</sequence>
<name>A0AAN9ZAF5_9ORTH</name>
<dbReference type="AlphaFoldDB" id="A0AAN9ZAF5"/>
<dbReference type="InterPro" id="IPR036045">
    <property type="entry name" value="Sec1-like_sf"/>
</dbReference>
<dbReference type="GO" id="GO:0016192">
    <property type="term" value="P:vesicle-mediated transport"/>
    <property type="evidence" value="ECO:0007669"/>
    <property type="project" value="InterPro"/>
</dbReference>
<proteinExistence type="inferred from homology"/>
<accession>A0AAN9ZAF5</accession>
<keyword evidence="3" id="KW-1185">Reference proteome</keyword>
<protein>
    <recommendedName>
        <fullName evidence="4">Sec1 family domain-containing protein 2</fullName>
    </recommendedName>
</protein>
<comment type="caution">
    <text evidence="2">The sequence shown here is derived from an EMBL/GenBank/DDBJ whole genome shotgun (WGS) entry which is preliminary data.</text>
</comment>
<dbReference type="EMBL" id="JAZDUA010000093">
    <property type="protein sequence ID" value="KAK7868499.1"/>
    <property type="molecule type" value="Genomic_DNA"/>
</dbReference>
<gene>
    <name evidence="2" type="ORF">R5R35_001907</name>
</gene>
<dbReference type="SUPFAM" id="SSF56815">
    <property type="entry name" value="Sec1/munc18-like (SM) proteins"/>
    <property type="match status" value="2"/>
</dbReference>
<dbReference type="Pfam" id="PF00995">
    <property type="entry name" value="Sec1"/>
    <property type="match status" value="1"/>
</dbReference>
<dbReference type="PANTHER" id="PTHR11679">
    <property type="entry name" value="VESICLE PROTEIN SORTING-ASSOCIATED"/>
    <property type="match status" value="1"/>
</dbReference>
<dbReference type="InterPro" id="IPR001619">
    <property type="entry name" value="Sec1-like"/>
</dbReference>
<evidence type="ECO:0008006" key="4">
    <source>
        <dbReference type="Google" id="ProtNLM"/>
    </source>
</evidence>
<evidence type="ECO:0000256" key="1">
    <source>
        <dbReference type="ARBA" id="ARBA00009884"/>
    </source>
</evidence>
<evidence type="ECO:0000313" key="2">
    <source>
        <dbReference type="EMBL" id="KAK7868499.1"/>
    </source>
</evidence>
<dbReference type="InterPro" id="IPR027482">
    <property type="entry name" value="Sec1-like_dom2"/>
</dbReference>